<feature type="transmembrane region" description="Helical" evidence="8">
    <location>
        <begin position="68"/>
        <end position="90"/>
    </location>
</feature>
<protein>
    <submittedName>
        <fullName evidence="9">Arsenic resistance protein</fullName>
    </submittedName>
</protein>
<gene>
    <name evidence="9" type="ORF">GCM10007160_35890</name>
</gene>
<keyword evidence="6 8" id="KW-1133">Transmembrane helix</keyword>
<organism evidence="9 10">
    <name type="scientific">Litchfieldella qijiaojingensis</name>
    <dbReference type="NCBI Taxonomy" id="980347"/>
    <lineage>
        <taxon>Bacteria</taxon>
        <taxon>Pseudomonadati</taxon>
        <taxon>Pseudomonadota</taxon>
        <taxon>Gammaproteobacteria</taxon>
        <taxon>Oceanospirillales</taxon>
        <taxon>Halomonadaceae</taxon>
        <taxon>Litchfieldella</taxon>
    </lineage>
</organism>
<comment type="caution">
    <text evidence="9">The sequence shown here is derived from an EMBL/GenBank/DDBJ whole genome shotgun (WGS) entry which is preliminary data.</text>
</comment>
<dbReference type="Gene3D" id="1.20.1530.20">
    <property type="match status" value="1"/>
</dbReference>
<accession>A0ABQ2Z5G0</accession>
<evidence type="ECO:0000256" key="4">
    <source>
        <dbReference type="ARBA" id="ARBA00022475"/>
    </source>
</evidence>
<sequence length="320" mass="34975">MSRERLEAYQVIVYLAAILAGLALGAMLSTPPKVLETLLWPVLGLLLYATFTQVPLARLPEALSDTRFLTAAIIGNFLLLPIVVWGLLQLAPATPAVRLGIMLVLLVPCTDWFIAFTQLGGGDTRHAIAFTPVSLLLQLLLLPFYVWAFSGQELALTLARRELLEAFVGLILVPLLVAFLTQAWVARKRQRAAMLHALGWFPVPLLALVVFLIAASQVETVMASGGLLARVTPLFIAFLALAALIARLLADMLRLPRRQGRVLAFSFATRNSFVVLPIALALPASFEVTAVVIVLQSLVELLGMALFLWWVPRRLFPLSA</sequence>
<evidence type="ECO:0000256" key="7">
    <source>
        <dbReference type="ARBA" id="ARBA00023136"/>
    </source>
</evidence>
<feature type="transmembrane region" description="Helical" evidence="8">
    <location>
        <begin position="166"/>
        <end position="185"/>
    </location>
</feature>
<evidence type="ECO:0000256" key="5">
    <source>
        <dbReference type="ARBA" id="ARBA00022692"/>
    </source>
</evidence>
<keyword evidence="7 8" id="KW-0472">Membrane</keyword>
<feature type="transmembrane region" description="Helical" evidence="8">
    <location>
        <begin position="227"/>
        <end position="250"/>
    </location>
</feature>
<dbReference type="Proteomes" id="UP000653056">
    <property type="component" value="Unassembled WGS sequence"/>
</dbReference>
<name>A0ABQ2Z5G0_9GAMM</name>
<feature type="transmembrane region" description="Helical" evidence="8">
    <location>
        <begin position="127"/>
        <end position="146"/>
    </location>
</feature>
<feature type="transmembrane region" description="Helical" evidence="8">
    <location>
        <begin position="96"/>
        <end position="115"/>
    </location>
</feature>
<comment type="similarity">
    <text evidence="2">Belongs to the arsenical resistance-3 (ACR3) (TC 2.A.59) family.</text>
</comment>
<proteinExistence type="inferred from homology"/>
<keyword evidence="3" id="KW-0813">Transport</keyword>
<evidence type="ECO:0000313" key="10">
    <source>
        <dbReference type="Proteomes" id="UP000653056"/>
    </source>
</evidence>
<feature type="transmembrane region" description="Helical" evidence="8">
    <location>
        <begin position="12"/>
        <end position="32"/>
    </location>
</feature>
<feature type="transmembrane region" description="Helical" evidence="8">
    <location>
        <begin position="38"/>
        <end position="56"/>
    </location>
</feature>
<evidence type="ECO:0000256" key="1">
    <source>
        <dbReference type="ARBA" id="ARBA00004651"/>
    </source>
</evidence>
<comment type="subcellular location">
    <subcellularLocation>
        <location evidence="1">Cell membrane</location>
        <topology evidence="1">Multi-pass membrane protein</topology>
    </subcellularLocation>
</comment>
<evidence type="ECO:0000256" key="6">
    <source>
        <dbReference type="ARBA" id="ARBA00022989"/>
    </source>
</evidence>
<evidence type="ECO:0000256" key="3">
    <source>
        <dbReference type="ARBA" id="ARBA00022448"/>
    </source>
</evidence>
<dbReference type="PANTHER" id="PTHR43057">
    <property type="entry name" value="ARSENITE EFFLUX TRANSPORTER"/>
    <property type="match status" value="1"/>
</dbReference>
<dbReference type="InterPro" id="IPR002657">
    <property type="entry name" value="BilAc:Na_symport/Acr3"/>
</dbReference>
<dbReference type="InterPro" id="IPR004706">
    <property type="entry name" value="Arsenical-R_Acr3"/>
</dbReference>
<dbReference type="InterPro" id="IPR038770">
    <property type="entry name" value="Na+/solute_symporter_sf"/>
</dbReference>
<keyword evidence="5 8" id="KW-0812">Transmembrane</keyword>
<keyword evidence="10" id="KW-1185">Reference proteome</keyword>
<dbReference type="Pfam" id="PF01758">
    <property type="entry name" value="SBF"/>
    <property type="match status" value="1"/>
</dbReference>
<reference evidence="10" key="1">
    <citation type="journal article" date="2019" name="Int. J. Syst. Evol. Microbiol.">
        <title>The Global Catalogue of Microorganisms (GCM) 10K type strain sequencing project: providing services to taxonomists for standard genome sequencing and annotation.</title>
        <authorList>
            <consortium name="The Broad Institute Genomics Platform"/>
            <consortium name="The Broad Institute Genome Sequencing Center for Infectious Disease"/>
            <person name="Wu L."/>
            <person name="Ma J."/>
        </authorList>
    </citation>
    <scope>NUCLEOTIDE SEQUENCE [LARGE SCALE GENOMIC DNA]</scope>
    <source>
        <strain evidence="10">KCTC 22228</strain>
    </source>
</reference>
<feature type="transmembrane region" description="Helical" evidence="8">
    <location>
        <begin position="197"/>
        <end position="215"/>
    </location>
</feature>
<dbReference type="PANTHER" id="PTHR43057:SF1">
    <property type="entry name" value="ARSENICAL-RESISTANCE PROTEIN 3"/>
    <property type="match status" value="1"/>
</dbReference>
<dbReference type="RefSeq" id="WP_189471650.1">
    <property type="nucleotide sequence ID" value="NZ_BMXS01000023.1"/>
</dbReference>
<dbReference type="EMBL" id="BMXS01000023">
    <property type="protein sequence ID" value="GGY05019.1"/>
    <property type="molecule type" value="Genomic_DNA"/>
</dbReference>
<evidence type="ECO:0000256" key="2">
    <source>
        <dbReference type="ARBA" id="ARBA00010110"/>
    </source>
</evidence>
<feature type="transmembrane region" description="Helical" evidence="8">
    <location>
        <begin position="262"/>
        <end position="282"/>
    </location>
</feature>
<keyword evidence="4" id="KW-1003">Cell membrane</keyword>
<feature type="transmembrane region" description="Helical" evidence="8">
    <location>
        <begin position="288"/>
        <end position="311"/>
    </location>
</feature>
<evidence type="ECO:0000256" key="8">
    <source>
        <dbReference type="SAM" id="Phobius"/>
    </source>
</evidence>
<evidence type="ECO:0000313" key="9">
    <source>
        <dbReference type="EMBL" id="GGY05019.1"/>
    </source>
</evidence>